<evidence type="ECO:0000256" key="33">
    <source>
        <dbReference type="SAM" id="MobiDB-lite"/>
    </source>
</evidence>
<organism evidence="36 37">
    <name type="scientific">Synaphobranchus kaupii</name>
    <name type="common">Kaup's arrowtooth eel</name>
    <dbReference type="NCBI Taxonomy" id="118154"/>
    <lineage>
        <taxon>Eukaryota</taxon>
        <taxon>Metazoa</taxon>
        <taxon>Chordata</taxon>
        <taxon>Craniata</taxon>
        <taxon>Vertebrata</taxon>
        <taxon>Euteleostomi</taxon>
        <taxon>Actinopterygii</taxon>
        <taxon>Neopterygii</taxon>
        <taxon>Teleostei</taxon>
        <taxon>Anguilliformes</taxon>
        <taxon>Synaphobranchidae</taxon>
        <taxon>Synaphobranchus</taxon>
    </lineage>
</organism>
<feature type="binding site" evidence="28">
    <location>
        <position position="1529"/>
    </location>
    <ligand>
        <name>L-glutamate</name>
        <dbReference type="ChEBI" id="CHEBI:29985"/>
    </ligand>
</feature>
<feature type="coiled-coil region" evidence="32">
    <location>
        <begin position="227"/>
        <end position="337"/>
    </location>
</feature>
<dbReference type="InterPro" id="IPR001320">
    <property type="entry name" value="Iontro_rcpt_C"/>
</dbReference>
<evidence type="ECO:0000256" key="7">
    <source>
        <dbReference type="ARBA" id="ARBA00022490"/>
    </source>
</evidence>
<evidence type="ECO:0000256" key="32">
    <source>
        <dbReference type="SAM" id="Coils"/>
    </source>
</evidence>
<evidence type="ECO:0000256" key="30">
    <source>
        <dbReference type="PIRSR" id="PIRSR601508-3"/>
    </source>
</evidence>
<feature type="region of interest" description="Disordered" evidence="33">
    <location>
        <begin position="648"/>
        <end position="677"/>
    </location>
</feature>
<keyword evidence="25 31" id="KW-0407">Ion channel</keyword>
<dbReference type="CDD" id="cd13715">
    <property type="entry name" value="PBP2_iGluR_AMPA"/>
    <property type="match status" value="1"/>
</dbReference>
<dbReference type="OrthoDB" id="5984008at2759"/>
<dbReference type="Gene3D" id="3.40.50.2300">
    <property type="match status" value="2"/>
</dbReference>
<evidence type="ECO:0000256" key="27">
    <source>
        <dbReference type="ARBA" id="ARBA00036634"/>
    </source>
</evidence>
<evidence type="ECO:0000256" key="21">
    <source>
        <dbReference type="ARBA" id="ARBA00023242"/>
    </source>
</evidence>
<evidence type="ECO:0000256" key="25">
    <source>
        <dbReference type="ARBA" id="ARBA00023303"/>
    </source>
</evidence>
<dbReference type="InterPro" id="IPR019594">
    <property type="entry name" value="Glu/Gly-bd"/>
</dbReference>
<keyword evidence="16 31" id="KW-0472">Membrane</keyword>
<keyword evidence="24" id="KW-0449">Lipoprotein</keyword>
<evidence type="ECO:0000256" key="18">
    <source>
        <dbReference type="ARBA" id="ARBA00023157"/>
    </source>
</evidence>
<dbReference type="EMBL" id="JAINUF010000010">
    <property type="protein sequence ID" value="KAJ8348202.1"/>
    <property type="molecule type" value="Genomic_DNA"/>
</dbReference>
<dbReference type="InterPro" id="IPR028082">
    <property type="entry name" value="Peripla_BP_I"/>
</dbReference>
<keyword evidence="5" id="KW-0217">Developmental protein</keyword>
<dbReference type="FunFam" id="3.40.190.10:FF:000666">
    <property type="entry name" value="Glutamate receptor, ionotropic, AMPA 2a"/>
    <property type="match status" value="1"/>
</dbReference>
<feature type="coiled-coil region" evidence="32">
    <location>
        <begin position="449"/>
        <end position="560"/>
    </location>
</feature>
<feature type="site" description="Crucial to convey clamshell closure to channel opening" evidence="29">
    <location>
        <position position="1507"/>
    </location>
</feature>
<evidence type="ECO:0000256" key="8">
    <source>
        <dbReference type="ARBA" id="ARBA00022553"/>
    </source>
</evidence>
<comment type="catalytic activity">
    <reaction evidence="27">
        <text>Ca(2+)(in) = Ca(2+)(out)</text>
        <dbReference type="Rhea" id="RHEA:29671"/>
        <dbReference type="ChEBI" id="CHEBI:29108"/>
    </reaction>
</comment>
<evidence type="ECO:0000256" key="2">
    <source>
        <dbReference type="ARBA" id="ARBA00004123"/>
    </source>
</evidence>
<dbReference type="InterPro" id="IPR001508">
    <property type="entry name" value="Iono_Glu_rcpt_met"/>
</dbReference>
<evidence type="ECO:0000313" key="37">
    <source>
        <dbReference type="Proteomes" id="UP001152622"/>
    </source>
</evidence>
<evidence type="ECO:0000256" key="17">
    <source>
        <dbReference type="ARBA" id="ARBA00023139"/>
    </source>
</evidence>
<evidence type="ECO:0000256" key="13">
    <source>
        <dbReference type="ARBA" id="ARBA00023018"/>
    </source>
</evidence>
<feature type="binding site" evidence="28">
    <location>
        <position position="1351"/>
    </location>
    <ligand>
        <name>L-glutamate</name>
        <dbReference type="ChEBI" id="CHEBI:29985"/>
    </ligand>
</feature>
<keyword evidence="22 31" id="KW-0628">Postsynaptic cell membrane</keyword>
<dbReference type="Pfam" id="PF01094">
    <property type="entry name" value="ANF_receptor"/>
    <property type="match status" value="1"/>
</dbReference>
<feature type="region of interest" description="Disordered" evidence="33">
    <location>
        <begin position="847"/>
        <end position="869"/>
    </location>
</feature>
<comment type="function">
    <text evidence="31">Receptor for glutamate that functions as a ligand-gated ion channel in the central nervous system and plays an important role in excitatory synaptic transmission. L-glutamate acts as an excitatory neurotransmitter at many synapses in the central nervous system.</text>
</comment>
<keyword evidence="4 31" id="KW-0813">Transport</keyword>
<keyword evidence="14 32" id="KW-0175">Coiled coil</keyword>
<dbReference type="PANTHER" id="PTHR46822">
    <property type="entry name" value="COILED-COIL ALPHA-HELICAL ROD PROTEIN 1"/>
    <property type="match status" value="1"/>
</dbReference>
<dbReference type="FunFam" id="3.40.50.2300:FF:000004">
    <property type="entry name" value="Glutamate receptor, ionotropic, AMPA 2"/>
    <property type="match status" value="1"/>
</dbReference>
<dbReference type="Pfam" id="PF07111">
    <property type="entry name" value="HCR"/>
    <property type="match status" value="1"/>
</dbReference>
<feature type="binding site" evidence="28">
    <location>
        <position position="1528"/>
    </location>
    <ligand>
        <name>L-glutamate</name>
        <dbReference type="ChEBI" id="CHEBI:29985"/>
    </ligand>
</feature>
<feature type="disulfide bond" evidence="30">
    <location>
        <begin position="1592"/>
        <end position="1647"/>
    </location>
</feature>
<keyword evidence="37" id="KW-1185">Reference proteome</keyword>
<keyword evidence="9 31" id="KW-0812">Transmembrane</keyword>
<dbReference type="InterPro" id="IPR001828">
    <property type="entry name" value="ANF_lig-bd_rcpt"/>
</dbReference>
<dbReference type="GO" id="GO:0005737">
    <property type="term" value="C:cytoplasm"/>
    <property type="evidence" value="ECO:0007669"/>
    <property type="project" value="UniProtKB-SubCell"/>
</dbReference>
<feature type="site" description="Interaction with the cone snail toxin Con-ikot-ikot" evidence="29">
    <location>
        <position position="1534"/>
    </location>
</feature>
<comment type="similarity">
    <text evidence="31">Belongs to the glutamate-gated ion channel (TC 1.A.10.1) family.</text>
</comment>
<evidence type="ECO:0000256" key="5">
    <source>
        <dbReference type="ARBA" id="ARBA00022473"/>
    </source>
</evidence>
<feature type="binding site" evidence="28">
    <location>
        <position position="1579"/>
    </location>
    <ligand>
        <name>L-glutamate</name>
        <dbReference type="ChEBI" id="CHEBI:29985"/>
    </ligand>
</feature>
<dbReference type="GO" id="GO:0022824">
    <property type="term" value="F:transmitter-gated monoatomic ion channel activity"/>
    <property type="evidence" value="ECO:0007669"/>
    <property type="project" value="UniProtKB-ARBA"/>
</dbReference>
<gene>
    <name evidence="36" type="ORF">SKAU_G00267910</name>
</gene>
<keyword evidence="21" id="KW-0539">Nucleus</keyword>
<feature type="domain" description="Ionotropic glutamate receptor C-terminal" evidence="34">
    <location>
        <begin position="1267"/>
        <end position="1643"/>
    </location>
</feature>
<evidence type="ECO:0000259" key="35">
    <source>
        <dbReference type="SMART" id="SM00918"/>
    </source>
</evidence>
<dbReference type="GO" id="GO:0005814">
    <property type="term" value="C:centriole"/>
    <property type="evidence" value="ECO:0007669"/>
    <property type="project" value="TreeGrafter"/>
</dbReference>
<feature type="disulfide bond" evidence="30">
    <location>
        <begin position="934"/>
        <end position="1183"/>
    </location>
</feature>
<dbReference type="FunFam" id="1.10.287.70:FF:000067">
    <property type="entry name" value="glutamate receptor 2 isoform X1"/>
    <property type="match status" value="1"/>
</dbReference>
<dbReference type="GO" id="GO:0045211">
    <property type="term" value="C:postsynaptic membrane"/>
    <property type="evidence" value="ECO:0007669"/>
    <property type="project" value="UniProtKB-SubCell"/>
</dbReference>
<dbReference type="PRINTS" id="PR00177">
    <property type="entry name" value="NMDARECEPTOR"/>
</dbReference>
<dbReference type="GO" id="GO:0030154">
    <property type="term" value="P:cell differentiation"/>
    <property type="evidence" value="ECO:0007669"/>
    <property type="project" value="UniProtKB-KW"/>
</dbReference>
<keyword evidence="11" id="KW-0221">Differentiation</keyword>
<dbReference type="Proteomes" id="UP001152622">
    <property type="component" value="Chromosome 10"/>
</dbReference>
<dbReference type="InterPro" id="IPR009800">
    <property type="entry name" value="HCR"/>
</dbReference>
<evidence type="ECO:0000256" key="3">
    <source>
        <dbReference type="ARBA" id="ARBA00004496"/>
    </source>
</evidence>
<evidence type="ECO:0000256" key="23">
    <source>
        <dbReference type="ARBA" id="ARBA00023286"/>
    </source>
</evidence>
<keyword evidence="10" id="KW-0732">Signal</keyword>
<evidence type="ECO:0000256" key="28">
    <source>
        <dbReference type="PIRSR" id="PIRSR601508-1"/>
    </source>
</evidence>
<comment type="subcellular location">
    <subcellularLocation>
        <location evidence="3">Cytoplasm</location>
    </subcellularLocation>
    <subcellularLocation>
        <location evidence="2">Nucleus</location>
    </subcellularLocation>
    <subcellularLocation>
        <location evidence="26 31">Postsynaptic cell membrane</location>
        <topology evidence="26 31">Multi-pass membrane protein</topology>
    </subcellularLocation>
</comment>
<keyword evidence="19 31" id="KW-0675">Receptor</keyword>
<evidence type="ECO:0000256" key="29">
    <source>
        <dbReference type="PIRSR" id="PIRSR601508-2"/>
    </source>
</evidence>
<feature type="transmembrane region" description="Helical" evidence="31">
    <location>
        <begin position="1478"/>
        <end position="1500"/>
    </location>
</feature>
<keyword evidence="18 30" id="KW-1015">Disulfide bond</keyword>
<evidence type="ECO:0000256" key="22">
    <source>
        <dbReference type="ARBA" id="ARBA00023257"/>
    </source>
</evidence>
<feature type="binding site" evidence="28">
    <location>
        <position position="1358"/>
    </location>
    <ligand>
        <name>L-glutamate</name>
        <dbReference type="ChEBI" id="CHEBI:29985"/>
    </ligand>
</feature>
<evidence type="ECO:0000256" key="31">
    <source>
        <dbReference type="RuleBase" id="RU367118"/>
    </source>
</evidence>
<proteinExistence type="inferred from homology"/>
<dbReference type="Pfam" id="PF00060">
    <property type="entry name" value="Lig_chan"/>
    <property type="match status" value="1"/>
</dbReference>
<evidence type="ECO:0000256" key="26">
    <source>
        <dbReference type="ARBA" id="ARBA00034104"/>
    </source>
</evidence>
<feature type="site" description="Interaction with the cone snail toxin Con-ikot-ikot" evidence="29">
    <location>
        <position position="1626"/>
    </location>
</feature>
<feature type="transmembrane region" description="Helical" evidence="31">
    <location>
        <begin position="1394"/>
        <end position="1416"/>
    </location>
</feature>
<comment type="function">
    <text evidence="1">May be a regulator of keratinocyte proliferation or differentiation.</text>
</comment>
<keyword evidence="8" id="KW-0597">Phosphoprotein</keyword>
<evidence type="ECO:0000256" key="4">
    <source>
        <dbReference type="ARBA" id="ARBA00022448"/>
    </source>
</evidence>
<evidence type="ECO:0000256" key="16">
    <source>
        <dbReference type="ARBA" id="ARBA00023136"/>
    </source>
</evidence>
<reference evidence="36" key="1">
    <citation type="journal article" date="2023" name="Science">
        <title>Genome structures resolve the early diversification of teleost fishes.</title>
        <authorList>
            <person name="Parey E."/>
            <person name="Louis A."/>
            <person name="Montfort J."/>
            <person name="Bouchez O."/>
            <person name="Roques C."/>
            <person name="Iampietro C."/>
            <person name="Lluch J."/>
            <person name="Castinel A."/>
            <person name="Donnadieu C."/>
            <person name="Desvignes T."/>
            <person name="Floi Bucao C."/>
            <person name="Jouanno E."/>
            <person name="Wen M."/>
            <person name="Mejri S."/>
            <person name="Dirks R."/>
            <person name="Jansen H."/>
            <person name="Henkel C."/>
            <person name="Chen W.J."/>
            <person name="Zahm M."/>
            <person name="Cabau C."/>
            <person name="Klopp C."/>
            <person name="Thompson A.W."/>
            <person name="Robinson-Rechavi M."/>
            <person name="Braasch I."/>
            <person name="Lecointre G."/>
            <person name="Bobe J."/>
            <person name="Postlethwait J.H."/>
            <person name="Berthelot C."/>
            <person name="Roest Crollius H."/>
            <person name="Guiguen Y."/>
        </authorList>
    </citation>
    <scope>NUCLEOTIDE SEQUENCE</scope>
    <source>
        <strain evidence="36">WJC10195</strain>
    </source>
</reference>
<keyword evidence="12 31" id="KW-1133">Transmembrane helix</keyword>
<evidence type="ECO:0000256" key="24">
    <source>
        <dbReference type="ARBA" id="ARBA00023288"/>
    </source>
</evidence>
<evidence type="ECO:0000256" key="14">
    <source>
        <dbReference type="ARBA" id="ARBA00023054"/>
    </source>
</evidence>
<evidence type="ECO:0000256" key="15">
    <source>
        <dbReference type="ARBA" id="ARBA00023065"/>
    </source>
</evidence>
<feature type="binding site" evidence="28">
    <location>
        <position position="1353"/>
    </location>
    <ligand>
        <name>L-glutamate</name>
        <dbReference type="ChEBI" id="CHEBI:29985"/>
    </ligand>
</feature>
<feature type="coiled-coil region" evidence="32">
    <location>
        <begin position="147"/>
        <end position="195"/>
    </location>
</feature>
<dbReference type="Pfam" id="PF10613">
    <property type="entry name" value="Lig_chan-Glu_bd"/>
    <property type="match status" value="1"/>
</dbReference>
<evidence type="ECO:0000256" key="1">
    <source>
        <dbReference type="ARBA" id="ARBA00003936"/>
    </source>
</evidence>
<keyword evidence="17" id="KW-0564">Palmitate</keyword>
<sequence>MERRIMEEKLSAPADFVTSDLRNEQELEAAQNNLIPPSHFTSCPQPTTSVAMPGPAIGRGSPLTWVMPMQASPLGIGNANPWQALAQAKQEILELRKTNQRLMELRGNSSRVWTRGPREEVTSKISSAERSDPSPNCWIDTDWKLETDRMRAEVENLRGQVDALEETIGSQRDNIQKRDHSLNRKNEEMEELRAELCQTKTDLGDTRAELGQSRSEQEQLCVELEKLKKMEVERNKLEAQRTETELCRKETFEESCKLEIVKLKEELGETQRKQQAELQQLSIKHHADVSALRQTSADLQDRLSYATEEIASLERRLQQVSEERDKLTEELSQVGKAYETQSTTLQRLRNYVGQLVPERQEEAKQSDMVQKLEKEKEALQVTAELLTIRLNSLVDILALQEKEMGDKILSDPLLKVGSKASEVLQCWREKVFVLLVQLRSKDIELRGERVKLLSTISTLEQEVKRLMNQASVFQHSLQDRIAELDLERVRRETAEQELAQALDRNERLKGSSQVTGSAMKTMTEAVQIFSLMFEDKITEVQGAQRHLQRLNQRLTFARGRVDTIQGLVMRKEALWKVQQASKQTDPASEWSSYDSSQHTELVLVCEERDNLVQELKRTPELIEKALSEAQKRFESELKELKQSLLQSREKALKSEAGHSQAQQKLQEAHRDLEEQSESLKQLRGELDNQQEQSERALREKVSETEARFVQQLKELESQLNTARREHTKAVVTLRQSERQAERDRERLREVRLLQDEQIQREMQELQKQLQETDKDRHILLAIVHENGFLDQWKKARTTALYTSRDLDVQPQKKPSGKAMHFGSKAKPLTREIMSVLHDLQTLSASVVNSSEISSEDDGDEVTSGPSKETLEGFPNQITIGGLFMRSTVQEHSAFRFALQLYNTNQNVTEKPFHLTYNVDNLESSNSFCVTHAFCSQFSRGVYAIFGFYDMKSMNTLTSFCGALHTSFVTPSYPADADVQFVIQMRPELQGTILSVLSHYKWEKFVYLYDTERGFSILQAIMESAVANNWQVTVRSVASITNPQEYRRIIEEMDRRQEKRFLIDCEVGRINGILEQVVTLGKNSRGYHYILANLGFSNVSLDKVFLGGANITGFQIINPENAVVQQFLQRWDRLDEREFPEARNTPLKYTSALTHDAVLVIAQAFRYLRRQRVDVSRRGSAGDCLANPAVPWSQGIDIERALKMVQVQGMTGNIQFDTFGRRSNYTIDVYEMKPGGARKIAYWNEYERFVYIMDQRVTNESSSVENRTIVVTTIMEAPYVMYKKNYMHLEGNERYEGYCVDLASEISKHVGIKYKLSIVTDGKYGARDPETKTWNGMVGELVYGRADIAVAPLTITLVREEVIDFSKPFMSLGISIMIKKPQKSKPGVFSFLDPLAYEIWMCIVFAYIGVSVVLFLVSRFSPYEWHLEDNDEAKDPLTPPDPPNDFGIFNSLWFSLGAFMQQGCDISPRSLSGRIVGGVWWFFTLIIISSYTANLAAFLTVERMVSPIESAEDLAKQTEIAYGTLDSGSTKEFFRRSKIAVYEKMWSYMKSAEPSVFAKTTPDGVARVRKSKGKFAFLLESTMNEYIEQRKPCDTMKVGGNLDSKGYGVATPKGSAMGNAVNLAVLKLNEQGLLDKLKNKWWYDKGECGSGGGDSKDKTSALSLSNVAGVFYILVGGLGLAMTPLLQTPRILPHTEKATMCMEQKVLKSRGYFYFYLA</sequence>
<feature type="coiled-coil region" evidence="32">
    <location>
        <begin position="362"/>
        <end position="389"/>
    </location>
</feature>
<dbReference type="SMART" id="SM00918">
    <property type="entry name" value="Lig_chan-Glu_bd"/>
    <property type="match status" value="1"/>
</dbReference>
<dbReference type="SUPFAM" id="SSF53850">
    <property type="entry name" value="Periplasmic binding protein-like II"/>
    <property type="match status" value="1"/>
</dbReference>
<dbReference type="PANTHER" id="PTHR46822:SF1">
    <property type="entry name" value="COILED-COIL ALPHA-HELICAL ROD PROTEIN 1"/>
    <property type="match status" value="1"/>
</dbReference>
<evidence type="ECO:0000259" key="34">
    <source>
        <dbReference type="SMART" id="SM00079"/>
    </source>
</evidence>
<dbReference type="SUPFAM" id="SSF53822">
    <property type="entry name" value="Periplasmic binding protein-like I"/>
    <property type="match status" value="1"/>
</dbReference>
<protein>
    <recommendedName>
        <fullName evidence="31">Glutamate receptor</fullName>
    </recommendedName>
</protein>
<dbReference type="SUPFAM" id="SSF81324">
    <property type="entry name" value="Voltage-gated potassium channels"/>
    <property type="match status" value="1"/>
</dbReference>
<evidence type="ECO:0000256" key="9">
    <source>
        <dbReference type="ARBA" id="ARBA00022692"/>
    </source>
</evidence>
<dbReference type="GO" id="GO:0006611">
    <property type="term" value="P:protein export from nucleus"/>
    <property type="evidence" value="ECO:0007669"/>
    <property type="project" value="TreeGrafter"/>
</dbReference>
<keyword evidence="13 31" id="KW-0770">Synapse</keyword>
<dbReference type="SMART" id="SM00079">
    <property type="entry name" value="PBPe"/>
    <property type="match status" value="1"/>
</dbReference>
<dbReference type="Gene3D" id="3.40.190.10">
    <property type="entry name" value="Periplasmic binding protein-like II"/>
    <property type="match status" value="2"/>
</dbReference>
<feature type="domain" description="Ionotropic glutamate receptor L-glutamate and glycine-binding" evidence="35">
    <location>
        <begin position="1277"/>
        <end position="1342"/>
    </location>
</feature>
<dbReference type="Gene3D" id="1.10.287.70">
    <property type="match status" value="1"/>
</dbReference>
<evidence type="ECO:0000256" key="20">
    <source>
        <dbReference type="ARBA" id="ARBA00023180"/>
    </source>
</evidence>
<keyword evidence="6 31" id="KW-1003">Cell membrane</keyword>
<comment type="caution">
    <text evidence="36">The sequence shown here is derived from an EMBL/GenBank/DDBJ whole genome shotgun (WGS) entry which is preliminary data.</text>
</comment>
<keyword evidence="20" id="KW-0325">Glycoprotein</keyword>
<keyword evidence="15 31" id="KW-0406">Ion transport</keyword>
<evidence type="ECO:0000256" key="6">
    <source>
        <dbReference type="ARBA" id="ARBA00022475"/>
    </source>
</evidence>
<keyword evidence="7" id="KW-0963">Cytoplasm</keyword>
<dbReference type="FunFam" id="3.40.190.10:FF:000001">
    <property type="entry name" value="Glutamate receptor ionotropic, kainate 2"/>
    <property type="match status" value="1"/>
</dbReference>
<evidence type="ECO:0000313" key="36">
    <source>
        <dbReference type="EMBL" id="KAJ8348202.1"/>
    </source>
</evidence>
<evidence type="ECO:0000256" key="10">
    <source>
        <dbReference type="ARBA" id="ARBA00022729"/>
    </source>
</evidence>
<feature type="site" description="Interaction with the cone snail toxin Con-ikot-ikot" evidence="29">
    <location>
        <position position="1326"/>
    </location>
</feature>
<accession>A0A9Q1EZN9</accession>
<keyword evidence="23 31" id="KW-1071">Ligand-gated ion channel</keyword>
<evidence type="ECO:0000256" key="19">
    <source>
        <dbReference type="ARBA" id="ARBA00023170"/>
    </source>
</evidence>
<evidence type="ECO:0000256" key="12">
    <source>
        <dbReference type="ARBA" id="ARBA00022989"/>
    </source>
</evidence>
<dbReference type="GO" id="GO:0007166">
    <property type="term" value="P:cell surface receptor signaling pathway"/>
    <property type="evidence" value="ECO:0007669"/>
    <property type="project" value="UniProtKB-ARBA"/>
</dbReference>
<name>A0A9Q1EZN9_SYNKA</name>
<dbReference type="GO" id="GO:0005634">
    <property type="term" value="C:nucleus"/>
    <property type="evidence" value="ECO:0007669"/>
    <property type="project" value="UniProtKB-SubCell"/>
</dbReference>
<evidence type="ECO:0000256" key="11">
    <source>
        <dbReference type="ARBA" id="ARBA00022782"/>
    </source>
</evidence>